<accession>A0A1G2BLP3</accession>
<dbReference type="GO" id="GO:0005506">
    <property type="term" value="F:iron ion binding"/>
    <property type="evidence" value="ECO:0007669"/>
    <property type="project" value="InterPro"/>
</dbReference>
<dbReference type="SUPFAM" id="SSF117916">
    <property type="entry name" value="Fe-S cluster assembly (FSCA) domain-like"/>
    <property type="match status" value="1"/>
</dbReference>
<proteinExistence type="predicted"/>
<dbReference type="AlphaFoldDB" id="A0A1G2BLP3"/>
<reference evidence="2 3" key="1">
    <citation type="journal article" date="2016" name="Nat. Commun.">
        <title>Thousands of microbial genomes shed light on interconnected biogeochemical processes in an aquifer system.</title>
        <authorList>
            <person name="Anantharaman K."/>
            <person name="Brown C.T."/>
            <person name="Hug L.A."/>
            <person name="Sharon I."/>
            <person name="Castelle C.J."/>
            <person name="Probst A.J."/>
            <person name="Thomas B.C."/>
            <person name="Singh A."/>
            <person name="Wilkins M.J."/>
            <person name="Karaoz U."/>
            <person name="Brodie E.L."/>
            <person name="Williams K.H."/>
            <person name="Hubbard S.S."/>
            <person name="Banfield J.F."/>
        </authorList>
    </citation>
    <scope>NUCLEOTIDE SEQUENCE [LARGE SCALE GENOMIC DNA]</scope>
</reference>
<protein>
    <recommendedName>
        <fullName evidence="1">NIF system FeS cluster assembly NifU C-terminal domain-containing protein</fullName>
    </recommendedName>
</protein>
<evidence type="ECO:0000313" key="3">
    <source>
        <dbReference type="Proteomes" id="UP000177817"/>
    </source>
</evidence>
<dbReference type="InterPro" id="IPR001075">
    <property type="entry name" value="NIF_FeS_clus_asmbl_NifU_C"/>
</dbReference>
<gene>
    <name evidence="2" type="ORF">A2677_01990</name>
</gene>
<feature type="domain" description="NIF system FeS cluster assembly NifU C-terminal" evidence="1">
    <location>
        <begin position="5"/>
        <end position="71"/>
    </location>
</feature>
<evidence type="ECO:0000313" key="2">
    <source>
        <dbReference type="EMBL" id="OGY89230.1"/>
    </source>
</evidence>
<dbReference type="PANTHER" id="PTHR11178">
    <property type="entry name" value="IRON-SULFUR CLUSTER SCAFFOLD PROTEIN NFU-RELATED"/>
    <property type="match status" value="1"/>
</dbReference>
<dbReference type="Pfam" id="PF01106">
    <property type="entry name" value="NifU"/>
    <property type="match status" value="1"/>
</dbReference>
<dbReference type="Proteomes" id="UP000177817">
    <property type="component" value="Unassembled WGS sequence"/>
</dbReference>
<comment type="caution">
    <text evidence="2">The sequence shown here is derived from an EMBL/GenBank/DDBJ whole genome shotgun (WGS) entry which is preliminary data.</text>
</comment>
<dbReference type="GO" id="GO:0016226">
    <property type="term" value="P:iron-sulfur cluster assembly"/>
    <property type="evidence" value="ECO:0007669"/>
    <property type="project" value="InterPro"/>
</dbReference>
<name>A0A1G2BLP3_9BACT</name>
<dbReference type="EMBL" id="MHKK01000039">
    <property type="protein sequence ID" value="OGY89230.1"/>
    <property type="molecule type" value="Genomic_DNA"/>
</dbReference>
<dbReference type="GO" id="GO:0051536">
    <property type="term" value="F:iron-sulfur cluster binding"/>
    <property type="evidence" value="ECO:0007669"/>
    <property type="project" value="InterPro"/>
</dbReference>
<dbReference type="Gene3D" id="3.30.300.130">
    <property type="entry name" value="Fe-S cluster assembly (FSCA)"/>
    <property type="match status" value="1"/>
</dbReference>
<dbReference type="InterPro" id="IPR034904">
    <property type="entry name" value="FSCA_dom_sf"/>
</dbReference>
<evidence type="ECO:0000259" key="1">
    <source>
        <dbReference type="Pfam" id="PF01106"/>
    </source>
</evidence>
<organism evidence="2 3">
    <name type="scientific">Candidatus Komeilibacteria bacterium RIFCSPHIGHO2_01_FULL_52_14</name>
    <dbReference type="NCBI Taxonomy" id="1798549"/>
    <lineage>
        <taxon>Bacteria</taxon>
        <taxon>Candidatus Komeiliibacteriota</taxon>
    </lineage>
</organism>
<sequence length="75" mass="8428">MKKKIESILARIRPALNFDGGDIELIKIDAKNRAVFIRFTGMCSHCSISEITLKHLVEREIKRSFPSIATIVAVS</sequence>